<sequence length="384" mass="39412">MTMNAFITGAYDTAVGKLPGSSCMSLHTEAALGAIGDAGLRLADIDGVLCAYSFTEPHLMLGSVFCEALGIHPGYCAALQAGGATACIMVMQAAALVASGQCRHVLVVTGDNRLSGLSRDGAVAALAEVGHPQFERPFGISVPASYALVARRYMHETGVTSEQLAAIAVEQRRHAARHPKAHRQEPITVADVLASKPIATPLHMLDCCLISDGGAALVISSGEASRDTRVAPIVVLGAGQGHTHEHIIAAPSLTSFGCKASAQRAFARAGVGPAEIDVAEIYDSFTITLAVELESMGFFERGEAGVAAARGELGLGGRLPCNTHGGLLSYGHSGAAGGMFHAVEAVHQLRGDAGARQVEDAKLAFVHGDGGILSAHCSLVLGAH</sequence>
<dbReference type="eggNOG" id="COG0183">
    <property type="taxonomic scope" value="Bacteria"/>
</dbReference>
<dbReference type="GO" id="GO:0003988">
    <property type="term" value="F:acetyl-CoA C-acyltransferase activity"/>
    <property type="evidence" value="ECO:0007669"/>
    <property type="project" value="UniProtKB-ARBA"/>
</dbReference>
<dbReference type="EMBL" id="CP000272">
    <property type="protein sequence ID" value="ABE36739.1"/>
    <property type="molecule type" value="Genomic_DNA"/>
</dbReference>
<dbReference type="SUPFAM" id="SSF53901">
    <property type="entry name" value="Thiolase-like"/>
    <property type="match status" value="2"/>
</dbReference>
<dbReference type="Gene3D" id="3.40.47.10">
    <property type="match status" value="1"/>
</dbReference>
<proteinExistence type="predicted"/>
<keyword evidence="3" id="KW-1185">Reference proteome</keyword>
<dbReference type="Proteomes" id="UP000001817">
    <property type="component" value="Chromosome 3"/>
</dbReference>
<evidence type="ECO:0000313" key="2">
    <source>
        <dbReference type="EMBL" id="ABE36739.1"/>
    </source>
</evidence>
<dbReference type="PANTHER" id="PTHR42870:SF1">
    <property type="entry name" value="NON-SPECIFIC LIPID-TRANSFER PROTEIN-LIKE 2"/>
    <property type="match status" value="1"/>
</dbReference>
<protein>
    <submittedName>
        <fullName evidence="2">Thiolase</fullName>
    </submittedName>
</protein>
<gene>
    <name evidence="2" type="ORF">Bxe_C0860</name>
</gene>
<evidence type="ECO:0000259" key="1">
    <source>
        <dbReference type="Pfam" id="PF22691"/>
    </source>
</evidence>
<dbReference type="OrthoDB" id="9790314at2"/>
<dbReference type="PIRSF" id="PIRSF000429">
    <property type="entry name" value="Ac-CoA_Ac_transf"/>
    <property type="match status" value="1"/>
</dbReference>
<dbReference type="AlphaFoldDB" id="Q13GQ0"/>
<reference evidence="2 3" key="1">
    <citation type="journal article" date="2006" name="Proc. Natl. Acad. Sci. U.S.A.">
        <title>Burkholderia xenovorans LB400 harbors a multi-replicon, 9.73-Mbp genome shaped for versatility.</title>
        <authorList>
            <person name="Chain P.S."/>
            <person name="Denef V.J."/>
            <person name="Konstantinidis K.T."/>
            <person name="Vergez L.M."/>
            <person name="Agullo L."/>
            <person name="Reyes V.L."/>
            <person name="Hauser L."/>
            <person name="Cordova M."/>
            <person name="Gomez L."/>
            <person name="Gonzalez M."/>
            <person name="Land M."/>
            <person name="Lao V."/>
            <person name="Larimer F."/>
            <person name="LiPuma J.J."/>
            <person name="Mahenthiralingam E."/>
            <person name="Malfatti S.A."/>
            <person name="Marx C.J."/>
            <person name="Parnell J.J."/>
            <person name="Ramette A."/>
            <person name="Richardson P."/>
            <person name="Seeger M."/>
            <person name="Smith D."/>
            <person name="Spilker T."/>
            <person name="Sul W.J."/>
            <person name="Tsoi T.V."/>
            <person name="Ulrich L.E."/>
            <person name="Zhulin I.B."/>
            <person name="Tiedje J.M."/>
        </authorList>
    </citation>
    <scope>NUCLEOTIDE SEQUENCE [LARGE SCALE GENOMIC DNA]</scope>
    <source>
        <strain evidence="2 3">LB400</strain>
    </source>
</reference>
<dbReference type="InterPro" id="IPR016039">
    <property type="entry name" value="Thiolase-like"/>
</dbReference>
<dbReference type="InterPro" id="IPR055140">
    <property type="entry name" value="Thiolase_C_2"/>
</dbReference>
<name>Q13GQ0_PARXL</name>
<dbReference type="RefSeq" id="WP_011493990.1">
    <property type="nucleotide sequence ID" value="NC_007953.1"/>
</dbReference>
<organism evidence="2 3">
    <name type="scientific">Paraburkholderia xenovorans (strain LB400)</name>
    <dbReference type="NCBI Taxonomy" id="266265"/>
    <lineage>
        <taxon>Bacteria</taxon>
        <taxon>Pseudomonadati</taxon>
        <taxon>Pseudomonadota</taxon>
        <taxon>Betaproteobacteria</taxon>
        <taxon>Burkholderiales</taxon>
        <taxon>Burkholderiaceae</taxon>
        <taxon>Paraburkholderia</taxon>
    </lineage>
</organism>
<dbReference type="PANTHER" id="PTHR42870">
    <property type="entry name" value="ACETYL-COA C-ACETYLTRANSFERASE"/>
    <property type="match status" value="1"/>
</dbReference>
<evidence type="ECO:0000313" key="3">
    <source>
        <dbReference type="Proteomes" id="UP000001817"/>
    </source>
</evidence>
<accession>Q13GQ0</accession>
<feature type="domain" description="Thiolase C-terminal" evidence="1">
    <location>
        <begin position="239"/>
        <end position="382"/>
    </location>
</feature>
<dbReference type="KEGG" id="bxe:Bxe_C0860"/>
<dbReference type="STRING" id="266265.Bxe_C0860"/>
<dbReference type="Pfam" id="PF22691">
    <property type="entry name" value="Thiolase_C_1"/>
    <property type="match status" value="1"/>
</dbReference>
<dbReference type="KEGG" id="bxb:DR64_7586"/>
<dbReference type="InterPro" id="IPR002155">
    <property type="entry name" value="Thiolase"/>
</dbReference>
<dbReference type="PATRIC" id="fig|266265.5.peg.8625"/>
<dbReference type="CDD" id="cd00829">
    <property type="entry name" value="SCP-x_thiolase"/>
    <property type="match status" value="1"/>
</dbReference>